<keyword evidence="3" id="KW-1185">Reference proteome</keyword>
<dbReference type="InterPro" id="IPR027417">
    <property type="entry name" value="P-loop_NTPase"/>
</dbReference>
<feature type="domain" description="ATPase dynein-related AAA" evidence="1">
    <location>
        <begin position="421"/>
        <end position="506"/>
    </location>
</feature>
<dbReference type="RefSeq" id="WP_115569435.1">
    <property type="nucleotide sequence ID" value="NZ_NXLV01000005.1"/>
</dbReference>
<name>A0A3D8J160_9HELI</name>
<protein>
    <recommendedName>
        <fullName evidence="1">ATPase dynein-related AAA domain-containing protein</fullName>
    </recommendedName>
</protein>
<evidence type="ECO:0000313" key="3">
    <source>
        <dbReference type="Proteomes" id="UP000257045"/>
    </source>
</evidence>
<sequence>MLENKNHPENAKVENQNISKKSKNQRFWLYKAGENGDKWEEMYSKGLMGLGWRKLENLQKYSNKEEIDEALKSLYPSDSTRQTNNRKSNWDFCNEVQIGDIIIVGNGRNKFMGYGEVEGEYFYNPNLDDDFASFRKVKWFAKGEWICEDSGNWAIKALTDVTEDYALLYPILIQMGFCYQPLNQILYGSPATGKTYNTIDRALEILVRHDKDLRLPSKNNREARKQLFEEYKAKERIEFVTFHQSYGYEEFVEGIKPITDKNGDISYEVTNGIFKELCRKAQEPILTNQKLVKELEEAYNNFVSQLYVYPTSLLSPKYIDERPTKSSLEGLIGNGEKIGTSKSGTDKAKFYYLTDSSGTIRVLADTEKPSPIPLSCNEFIYSYCRGLKGTRFSYYSVFDEILNDFRLKREDIQKELAGQIQNTQPYILIIDEINRGNISKIFGELITLIEPSKRIGASEELKVKLPYSGTSDEPLFGVPSNLYIIGTMNTADRSITSLDTALRRRFEFVEMMPKPSELEGLEVQGTDIELGKMLEQINKRIEFLYDREKTIGHAFFLSECKEGESSITLEQLKGIFQNKIIPLLQEYFYNDYALIQAVLNSNRMIEKKEEKTGKLFAIDSLVNELDLENKPIYKVADLESDIWNDKETYIALYENKIARKINNLNKQDETDTESKA</sequence>
<accession>A0A3D8J160</accession>
<organism evidence="2 3">
    <name type="scientific">Helicobacter brantae</name>
    <dbReference type="NCBI Taxonomy" id="375927"/>
    <lineage>
        <taxon>Bacteria</taxon>
        <taxon>Pseudomonadati</taxon>
        <taxon>Campylobacterota</taxon>
        <taxon>Epsilonproteobacteria</taxon>
        <taxon>Campylobacterales</taxon>
        <taxon>Helicobacteraceae</taxon>
        <taxon>Helicobacter</taxon>
    </lineage>
</organism>
<dbReference type="OrthoDB" id="9781481at2"/>
<dbReference type="Pfam" id="PF07728">
    <property type="entry name" value="AAA_5"/>
    <property type="match status" value="1"/>
</dbReference>
<dbReference type="InterPro" id="IPR052934">
    <property type="entry name" value="Methyl-DNA_Rec/Restrict_Enz"/>
</dbReference>
<dbReference type="Proteomes" id="UP000257045">
    <property type="component" value="Unassembled WGS sequence"/>
</dbReference>
<dbReference type="PANTHER" id="PTHR37291">
    <property type="entry name" value="5-METHYLCYTOSINE-SPECIFIC RESTRICTION ENZYME B"/>
    <property type="match status" value="1"/>
</dbReference>
<proteinExistence type="predicted"/>
<gene>
    <name evidence="2" type="ORF">CQA58_03990</name>
</gene>
<dbReference type="InterPro" id="IPR011704">
    <property type="entry name" value="ATPase_dyneun-rel_AAA"/>
</dbReference>
<dbReference type="AlphaFoldDB" id="A0A3D8J160"/>
<dbReference type="Gene3D" id="3.40.50.300">
    <property type="entry name" value="P-loop containing nucleotide triphosphate hydrolases"/>
    <property type="match status" value="1"/>
</dbReference>
<reference evidence="2 3" key="1">
    <citation type="submission" date="2018-04" db="EMBL/GenBank/DDBJ databases">
        <title>Novel Campyloabacter and Helicobacter Species and Strains.</title>
        <authorList>
            <person name="Mannion A.J."/>
            <person name="Shen Z."/>
            <person name="Fox J.G."/>
        </authorList>
    </citation>
    <scope>NUCLEOTIDE SEQUENCE [LARGE SCALE GENOMIC DNA]</scope>
    <source>
        <strain evidence="2 3">MIT 04-9366</strain>
    </source>
</reference>
<dbReference type="GO" id="GO:0016887">
    <property type="term" value="F:ATP hydrolysis activity"/>
    <property type="evidence" value="ECO:0007669"/>
    <property type="project" value="InterPro"/>
</dbReference>
<evidence type="ECO:0000313" key="2">
    <source>
        <dbReference type="EMBL" id="RDU70946.1"/>
    </source>
</evidence>
<dbReference type="SUPFAM" id="SSF52540">
    <property type="entry name" value="P-loop containing nucleoside triphosphate hydrolases"/>
    <property type="match status" value="1"/>
</dbReference>
<dbReference type="EMBL" id="NXLV01000005">
    <property type="protein sequence ID" value="RDU70946.1"/>
    <property type="molecule type" value="Genomic_DNA"/>
</dbReference>
<dbReference type="GO" id="GO:0005524">
    <property type="term" value="F:ATP binding"/>
    <property type="evidence" value="ECO:0007669"/>
    <property type="project" value="InterPro"/>
</dbReference>
<evidence type="ECO:0000259" key="1">
    <source>
        <dbReference type="Pfam" id="PF07728"/>
    </source>
</evidence>
<dbReference type="PANTHER" id="PTHR37291:SF1">
    <property type="entry name" value="TYPE IV METHYL-DIRECTED RESTRICTION ENZYME ECOKMCRB SUBUNIT"/>
    <property type="match status" value="1"/>
</dbReference>
<comment type="caution">
    <text evidence="2">The sequence shown here is derived from an EMBL/GenBank/DDBJ whole genome shotgun (WGS) entry which is preliminary data.</text>
</comment>